<dbReference type="AlphaFoldDB" id="A0A3N4W8N9"/>
<dbReference type="RefSeq" id="WP_123769122.1">
    <property type="nucleotide sequence ID" value="NZ_RKQN01000001.1"/>
</dbReference>
<comment type="caution">
    <text evidence="2">The sequence shown here is derived from an EMBL/GenBank/DDBJ whole genome shotgun (WGS) entry which is preliminary data.</text>
</comment>
<evidence type="ECO:0000313" key="3">
    <source>
        <dbReference type="Proteomes" id="UP000269708"/>
    </source>
</evidence>
<accession>A0A3N4W8N9</accession>
<dbReference type="InterPro" id="IPR025309">
    <property type="entry name" value="KTSC_dom"/>
</dbReference>
<protein>
    <submittedName>
        <fullName evidence="2">KTSC domain-containing protein</fullName>
    </submittedName>
</protein>
<reference evidence="2 3" key="1">
    <citation type="submission" date="2018-11" db="EMBL/GenBank/DDBJ databases">
        <title>Genomic Encyclopedia of Type Strains, Phase IV (KMG-IV): sequencing the most valuable type-strain genomes for metagenomic binning, comparative biology and taxonomic classification.</title>
        <authorList>
            <person name="Goeker M."/>
        </authorList>
    </citation>
    <scope>NUCLEOTIDE SEQUENCE [LARGE SCALE GENOMIC DNA]</scope>
    <source>
        <strain evidence="2 3">DSM 25623</strain>
    </source>
</reference>
<gene>
    <name evidence="2" type="ORF">EDC50_0775</name>
</gene>
<evidence type="ECO:0000259" key="1">
    <source>
        <dbReference type="Pfam" id="PF13619"/>
    </source>
</evidence>
<keyword evidence="3" id="KW-1185">Reference proteome</keyword>
<feature type="domain" description="KTSC" evidence="1">
    <location>
        <begin position="7"/>
        <end position="63"/>
    </location>
</feature>
<evidence type="ECO:0000313" key="2">
    <source>
        <dbReference type="EMBL" id="RPE81584.1"/>
    </source>
</evidence>
<organism evidence="2 3">
    <name type="scientific">Vulcaniibacterium tengchongense</name>
    <dbReference type="NCBI Taxonomy" id="1273429"/>
    <lineage>
        <taxon>Bacteria</taxon>
        <taxon>Pseudomonadati</taxon>
        <taxon>Pseudomonadota</taxon>
        <taxon>Gammaproteobacteria</taxon>
        <taxon>Lysobacterales</taxon>
        <taxon>Lysobacteraceae</taxon>
        <taxon>Vulcaniibacterium</taxon>
    </lineage>
</organism>
<name>A0A3N4W8N9_9GAMM</name>
<sequence length="71" mass="8258">MRREQVQSEALRSIGYDPDERVLEVEFESGDVYRYRDVPPELHARLMAAGSHGEFFVAHVRNAGFDYEQVE</sequence>
<dbReference type="Pfam" id="PF13619">
    <property type="entry name" value="KTSC"/>
    <property type="match status" value="1"/>
</dbReference>
<dbReference type="EMBL" id="RKQN01000001">
    <property type="protein sequence ID" value="RPE81584.1"/>
    <property type="molecule type" value="Genomic_DNA"/>
</dbReference>
<dbReference type="Proteomes" id="UP000269708">
    <property type="component" value="Unassembled WGS sequence"/>
</dbReference>
<proteinExistence type="predicted"/>
<dbReference type="OrthoDB" id="8612029at2"/>